<evidence type="ECO:0000256" key="1">
    <source>
        <dbReference type="ARBA" id="ARBA00004123"/>
    </source>
</evidence>
<dbReference type="Pfam" id="PF07227">
    <property type="entry name" value="PHD_Oberon"/>
    <property type="match status" value="1"/>
</dbReference>
<evidence type="ECO:0000259" key="7">
    <source>
        <dbReference type="Pfam" id="PF23299"/>
    </source>
</evidence>
<keyword evidence="10" id="KW-1185">Reference proteome</keyword>
<keyword evidence="4" id="KW-0862">Zinc</keyword>
<dbReference type="AlphaFoldDB" id="A0A540L8F1"/>
<dbReference type="Pfam" id="PF23299">
    <property type="entry name" value="DUF7081"/>
    <property type="match status" value="1"/>
</dbReference>
<reference evidence="9 10" key="1">
    <citation type="journal article" date="2019" name="G3 (Bethesda)">
        <title>Sequencing of a Wild Apple (Malus baccata) Genome Unravels the Differences Between Cultivated and Wild Apple Species Regarding Disease Resistance and Cold Tolerance.</title>
        <authorList>
            <person name="Chen X."/>
        </authorList>
    </citation>
    <scope>NUCLEOTIDE SEQUENCE [LARGE SCALE GENOMIC DNA]</scope>
    <source>
        <strain evidence="10">cv. Shandingzi</strain>
        <tissue evidence="9">Leaves</tissue>
    </source>
</reference>
<feature type="domain" description="Oberon-like PHD finger" evidence="6">
    <location>
        <begin position="187"/>
        <end position="320"/>
    </location>
</feature>
<evidence type="ECO:0000256" key="5">
    <source>
        <dbReference type="ARBA" id="ARBA00023242"/>
    </source>
</evidence>
<dbReference type="EMBL" id="VIEB01000709">
    <property type="protein sequence ID" value="TQD82755.1"/>
    <property type="molecule type" value="Genomic_DNA"/>
</dbReference>
<evidence type="ECO:0000259" key="8">
    <source>
        <dbReference type="Pfam" id="PF24590"/>
    </source>
</evidence>
<evidence type="ECO:0000256" key="3">
    <source>
        <dbReference type="ARBA" id="ARBA00022771"/>
    </source>
</evidence>
<keyword evidence="5" id="KW-0539">Nucleus</keyword>
<dbReference type="InterPro" id="IPR056034">
    <property type="entry name" value="DUF7615"/>
</dbReference>
<gene>
    <name evidence="9" type="ORF">C1H46_031675</name>
</gene>
<keyword evidence="3" id="KW-0863">Zinc-finger</keyword>
<dbReference type="GO" id="GO:0008270">
    <property type="term" value="F:zinc ion binding"/>
    <property type="evidence" value="ECO:0007669"/>
    <property type="project" value="UniProtKB-KW"/>
</dbReference>
<keyword evidence="2" id="KW-0479">Metal-binding</keyword>
<organism evidence="9 10">
    <name type="scientific">Malus baccata</name>
    <name type="common">Siberian crab apple</name>
    <name type="synonym">Pyrus baccata</name>
    <dbReference type="NCBI Taxonomy" id="106549"/>
    <lineage>
        <taxon>Eukaryota</taxon>
        <taxon>Viridiplantae</taxon>
        <taxon>Streptophyta</taxon>
        <taxon>Embryophyta</taxon>
        <taxon>Tracheophyta</taxon>
        <taxon>Spermatophyta</taxon>
        <taxon>Magnoliopsida</taxon>
        <taxon>eudicotyledons</taxon>
        <taxon>Gunneridae</taxon>
        <taxon>Pentapetalae</taxon>
        <taxon>rosids</taxon>
        <taxon>fabids</taxon>
        <taxon>Rosales</taxon>
        <taxon>Rosaceae</taxon>
        <taxon>Amygdaloideae</taxon>
        <taxon>Maleae</taxon>
        <taxon>Malus</taxon>
    </lineage>
</organism>
<dbReference type="InterPro" id="IPR032881">
    <property type="entry name" value="Oberon-like_PHD"/>
</dbReference>
<dbReference type="GO" id="GO:0005634">
    <property type="term" value="C:nucleus"/>
    <property type="evidence" value="ECO:0007669"/>
    <property type="project" value="UniProtKB-SubCell"/>
</dbReference>
<evidence type="ECO:0000256" key="4">
    <source>
        <dbReference type="ARBA" id="ARBA00022833"/>
    </source>
</evidence>
<feature type="domain" description="DUF7615" evidence="8">
    <location>
        <begin position="393"/>
        <end position="497"/>
    </location>
</feature>
<sequence>MSADTGIMEIDFDAESDRTPETNENGFVCNPVLPDESGEGLPYAPVDWPNPGDNWRWKVGKRVSAAGHFLDRYLYLPKRLRNREHSTRRKYGFASKLAVERYIKATFPGLNLDDFFTKFSWRIPAHQSALTNGQPAIYLGDWWLSSYFLTYVFKTRSAKLKHVSRVLPPEECAEPDYMSDTERCKAGNKKCSSLLEQAESPVLAVMECDICCTEPKFCRDCCCILCCKSVNSSCAGYDYIRCEALMHDGSICGHAAHIDCALRCYMAGTVGGSIGLDSEYYCRRCDEKTDLVSHVTRLLLACESLDSREDVEKILNFGICILRGSQKTSARDLLKRIEVAIEKLKCGTNLEDIWKEGDNFSTISTDVSHHGDTVMELTGFQEPLDVRGSQFYYRTEAQKLEEEIDQVLHALRRSQETEFKMAEECLNAQKNYLCNLYQQLEKEKSDLVQHASTDSDALLSTVMSRVKQIKSEVKKLKDMEEVANGFGKTSRAVLKDHFSLAIED</sequence>
<comment type="subcellular location">
    <subcellularLocation>
        <location evidence="1">Nucleus</location>
    </subcellularLocation>
</comment>
<evidence type="ECO:0000256" key="2">
    <source>
        <dbReference type="ARBA" id="ARBA00022723"/>
    </source>
</evidence>
<dbReference type="InterPro" id="IPR055508">
    <property type="entry name" value="DUF7081"/>
</dbReference>
<protein>
    <submittedName>
        <fullName evidence="9">Uncharacterized protein</fullName>
    </submittedName>
</protein>
<accession>A0A540L8F1</accession>
<dbReference type="PANTHER" id="PTHR33345">
    <property type="entry name" value="ADAPTER PROTEIN, PUTATIVE-RELATED"/>
    <property type="match status" value="1"/>
</dbReference>
<name>A0A540L8F1_MALBA</name>
<evidence type="ECO:0000313" key="9">
    <source>
        <dbReference type="EMBL" id="TQD82755.1"/>
    </source>
</evidence>
<comment type="caution">
    <text evidence="9">The sequence shown here is derived from an EMBL/GenBank/DDBJ whole genome shotgun (WGS) entry which is preliminary data.</text>
</comment>
<dbReference type="Proteomes" id="UP000315295">
    <property type="component" value="Unassembled WGS sequence"/>
</dbReference>
<evidence type="ECO:0000313" key="10">
    <source>
        <dbReference type="Proteomes" id="UP000315295"/>
    </source>
</evidence>
<dbReference type="Pfam" id="PF24590">
    <property type="entry name" value="DUF7615"/>
    <property type="match status" value="1"/>
</dbReference>
<dbReference type="STRING" id="106549.A0A540L8F1"/>
<feature type="domain" description="DUF7081" evidence="7">
    <location>
        <begin position="31"/>
        <end position="125"/>
    </location>
</feature>
<proteinExistence type="predicted"/>
<dbReference type="PANTHER" id="PTHR33345:SF6">
    <property type="entry name" value="OS03G0747200 PROTEIN"/>
    <property type="match status" value="1"/>
</dbReference>
<evidence type="ECO:0000259" key="6">
    <source>
        <dbReference type="Pfam" id="PF07227"/>
    </source>
</evidence>